<accession>A0ABT0PW99</accession>
<dbReference type="RefSeq" id="WP_249658849.1">
    <property type="nucleotide sequence ID" value="NZ_JAMFMA010000005.1"/>
</dbReference>
<feature type="chain" id="PRO_5045208194" evidence="1">
    <location>
        <begin position="22"/>
        <end position="230"/>
    </location>
</feature>
<feature type="signal peptide" evidence="1">
    <location>
        <begin position="1"/>
        <end position="21"/>
    </location>
</feature>
<organism evidence="3 4">
    <name type="scientific">Flagellimonas spongiicola</name>
    <dbReference type="NCBI Taxonomy" id="2942208"/>
    <lineage>
        <taxon>Bacteria</taxon>
        <taxon>Pseudomonadati</taxon>
        <taxon>Bacteroidota</taxon>
        <taxon>Flavobacteriia</taxon>
        <taxon>Flavobacteriales</taxon>
        <taxon>Flavobacteriaceae</taxon>
        <taxon>Flagellimonas</taxon>
    </lineage>
</organism>
<dbReference type="PROSITE" id="PS51257">
    <property type="entry name" value="PROKAR_LIPOPROTEIN"/>
    <property type="match status" value="1"/>
</dbReference>
<gene>
    <name evidence="3" type="ORF">M3P19_16735</name>
</gene>
<feature type="domain" description="DUF4369" evidence="2">
    <location>
        <begin position="25"/>
        <end position="121"/>
    </location>
</feature>
<evidence type="ECO:0000259" key="2">
    <source>
        <dbReference type="Pfam" id="PF14289"/>
    </source>
</evidence>
<name>A0ABT0PW99_9FLAO</name>
<keyword evidence="4" id="KW-1185">Reference proteome</keyword>
<dbReference type="InterPro" id="IPR025380">
    <property type="entry name" value="DUF4369"/>
</dbReference>
<comment type="caution">
    <text evidence="3">The sequence shown here is derived from an EMBL/GenBank/DDBJ whole genome shotgun (WGS) entry which is preliminary data.</text>
</comment>
<dbReference type="Pfam" id="PF14289">
    <property type="entry name" value="DUF4369"/>
    <property type="match status" value="1"/>
</dbReference>
<protein>
    <submittedName>
        <fullName evidence="3">DUF4369 domain-containing protein</fullName>
    </submittedName>
</protein>
<dbReference type="EMBL" id="JAMFMA010000005">
    <property type="protein sequence ID" value="MCL6275663.1"/>
    <property type="molecule type" value="Genomic_DNA"/>
</dbReference>
<proteinExistence type="predicted"/>
<keyword evidence="1" id="KW-0732">Signal</keyword>
<evidence type="ECO:0000313" key="4">
    <source>
        <dbReference type="Proteomes" id="UP001203607"/>
    </source>
</evidence>
<sequence>MKRFLSALVILVILGSCNSKTENTMTVSGNVKGLKKGTLYLQQFKDSTLVILDSIQIQGNGNFEFAQEVPEPEIFYLYLDKADNNDVNDRITFFGEAGEITINTAWNTFALDPTISGSESHIAMTEFNDMMSKFNIRELELVGLSTQPEIQADSVVFDSIKKLINHNGIGSYRYAINYGLANSASYATPYLVLSVAEVINPTFLDSIYNNLSPEVAASKYGKDLKAYLNK</sequence>
<reference evidence="3 4" key="1">
    <citation type="submission" date="2022-05" db="EMBL/GenBank/DDBJ databases">
        <authorList>
            <person name="Park J.-S."/>
        </authorList>
    </citation>
    <scope>NUCLEOTIDE SEQUENCE [LARGE SCALE GENOMIC DNA]</scope>
    <source>
        <strain evidence="3 4">2012CJ35-5</strain>
    </source>
</reference>
<evidence type="ECO:0000313" key="3">
    <source>
        <dbReference type="EMBL" id="MCL6275663.1"/>
    </source>
</evidence>
<dbReference type="Proteomes" id="UP001203607">
    <property type="component" value="Unassembled WGS sequence"/>
</dbReference>
<evidence type="ECO:0000256" key="1">
    <source>
        <dbReference type="SAM" id="SignalP"/>
    </source>
</evidence>